<evidence type="ECO:0000313" key="6">
    <source>
        <dbReference type="Proteomes" id="UP001519287"/>
    </source>
</evidence>
<dbReference type="InterPro" id="IPR036390">
    <property type="entry name" value="WH_DNA-bd_sf"/>
</dbReference>
<evidence type="ECO:0000259" key="4">
    <source>
        <dbReference type="Pfam" id="PF01047"/>
    </source>
</evidence>
<keyword evidence="3" id="KW-0119">Carbohydrate metabolism</keyword>
<proteinExistence type="inferred from homology"/>
<evidence type="ECO:0000256" key="3">
    <source>
        <dbReference type="ARBA" id="ARBA00022629"/>
    </source>
</evidence>
<evidence type="ECO:0000256" key="1">
    <source>
        <dbReference type="ARBA" id="ARBA00002486"/>
    </source>
</evidence>
<gene>
    <name evidence="5" type="ORF">J2Z66_005483</name>
</gene>
<evidence type="ECO:0000256" key="2">
    <source>
        <dbReference type="ARBA" id="ARBA00006479"/>
    </source>
</evidence>
<dbReference type="RefSeq" id="WP_209975720.1">
    <property type="nucleotide sequence ID" value="NZ_JAGGLB010000021.1"/>
</dbReference>
<sequence>MNLTETQLSILKLINLHREISRKELSFRSGLSQAAVTNITKELIEQKYIVEGRERISSGPGRKEVFLHSNPDRFRYLGIDIGGYRVRFAISDNNLNLLYQLDAPMADYLHEPNKLEALVSRINDFLQQNGVSPHSLDAIGVGVTGIVNTEQTRILDIPNVAFWDDLPIVSTLQQAYGCPVFLEEGGRTMALAERLVGQAKDVDNFMVVHFGKGIVAGMMINGHLIRGASNVGGLLGHITVDEKGPRCMCGNYGCLEMYGPFQIIEEKYLELDSTYTSLVEAYEQNNKIALDVCIEAGNSIGIALSNVVNLFNPQCIYLGGHLFDSLPLVLDELKRTVRRRANRFANVILEIEMNTFGDLEGIYGALTLAKSKLIS</sequence>
<dbReference type="SUPFAM" id="SSF53067">
    <property type="entry name" value="Actin-like ATPase domain"/>
    <property type="match status" value="1"/>
</dbReference>
<comment type="similarity">
    <text evidence="2">Belongs to the ROK (NagC/XylR) family.</text>
</comment>
<keyword evidence="6" id="KW-1185">Reference proteome</keyword>
<dbReference type="PANTHER" id="PTHR18964">
    <property type="entry name" value="ROK (REPRESSOR, ORF, KINASE) FAMILY"/>
    <property type="match status" value="1"/>
</dbReference>
<dbReference type="EMBL" id="JAGGLB010000021">
    <property type="protein sequence ID" value="MBP1993857.1"/>
    <property type="molecule type" value="Genomic_DNA"/>
</dbReference>
<dbReference type="Pfam" id="PF01047">
    <property type="entry name" value="MarR"/>
    <property type="match status" value="1"/>
</dbReference>
<dbReference type="Pfam" id="PF00480">
    <property type="entry name" value="ROK"/>
    <property type="match status" value="1"/>
</dbReference>
<comment type="caution">
    <text evidence="5">The sequence shown here is derived from an EMBL/GenBank/DDBJ whole genome shotgun (WGS) entry which is preliminary data.</text>
</comment>
<feature type="domain" description="HTH marR-type" evidence="4">
    <location>
        <begin position="3"/>
        <end position="49"/>
    </location>
</feature>
<keyword evidence="3" id="KW-0859">Xylose metabolism</keyword>
<accession>A0ABS4J203</accession>
<dbReference type="InterPro" id="IPR000835">
    <property type="entry name" value="HTH_MarR-typ"/>
</dbReference>
<dbReference type="Proteomes" id="UP001519287">
    <property type="component" value="Unassembled WGS sequence"/>
</dbReference>
<evidence type="ECO:0000313" key="5">
    <source>
        <dbReference type="EMBL" id="MBP1993857.1"/>
    </source>
</evidence>
<reference evidence="5 6" key="1">
    <citation type="submission" date="2021-03" db="EMBL/GenBank/DDBJ databases">
        <title>Genomic Encyclopedia of Type Strains, Phase IV (KMG-IV): sequencing the most valuable type-strain genomes for metagenomic binning, comparative biology and taxonomic classification.</title>
        <authorList>
            <person name="Goeker M."/>
        </authorList>
    </citation>
    <scope>NUCLEOTIDE SEQUENCE [LARGE SCALE GENOMIC DNA]</scope>
    <source>
        <strain evidence="5 6">DSM 26048</strain>
    </source>
</reference>
<dbReference type="InterPro" id="IPR036388">
    <property type="entry name" value="WH-like_DNA-bd_sf"/>
</dbReference>
<organism evidence="5 6">
    <name type="scientific">Paenibacillus eucommiae</name>
    <dbReference type="NCBI Taxonomy" id="1355755"/>
    <lineage>
        <taxon>Bacteria</taxon>
        <taxon>Bacillati</taxon>
        <taxon>Bacillota</taxon>
        <taxon>Bacilli</taxon>
        <taxon>Bacillales</taxon>
        <taxon>Paenibacillaceae</taxon>
        <taxon>Paenibacillus</taxon>
    </lineage>
</organism>
<dbReference type="SUPFAM" id="SSF46785">
    <property type="entry name" value="Winged helix' DNA-binding domain"/>
    <property type="match status" value="1"/>
</dbReference>
<comment type="function">
    <text evidence="1">Transcriptional repressor of xylose-utilizing enzymes.</text>
</comment>
<dbReference type="InterPro" id="IPR043129">
    <property type="entry name" value="ATPase_NBD"/>
</dbReference>
<dbReference type="Gene3D" id="1.10.10.10">
    <property type="entry name" value="Winged helix-like DNA-binding domain superfamily/Winged helix DNA-binding domain"/>
    <property type="match status" value="1"/>
</dbReference>
<dbReference type="InterPro" id="IPR000600">
    <property type="entry name" value="ROK"/>
</dbReference>
<name>A0ABS4J203_9BACL</name>
<dbReference type="Gene3D" id="3.30.420.40">
    <property type="match status" value="2"/>
</dbReference>
<dbReference type="PANTHER" id="PTHR18964:SF149">
    <property type="entry name" value="BIFUNCTIONAL UDP-N-ACETYLGLUCOSAMINE 2-EPIMERASE_N-ACETYLMANNOSAMINE KINASE"/>
    <property type="match status" value="1"/>
</dbReference>
<protein>
    <submittedName>
        <fullName evidence="5">N-acetylglucosamine repressor</fullName>
    </submittedName>
</protein>